<dbReference type="Proteomes" id="UP000078512">
    <property type="component" value="Unassembled WGS sequence"/>
</dbReference>
<proteinExistence type="predicted"/>
<dbReference type="EMBL" id="KV442082">
    <property type="protein sequence ID" value="OAQ25141.1"/>
    <property type="molecule type" value="Genomic_DNA"/>
</dbReference>
<organism evidence="3 4">
    <name type="scientific">Linnemannia elongata AG-77</name>
    <dbReference type="NCBI Taxonomy" id="1314771"/>
    <lineage>
        <taxon>Eukaryota</taxon>
        <taxon>Fungi</taxon>
        <taxon>Fungi incertae sedis</taxon>
        <taxon>Mucoromycota</taxon>
        <taxon>Mortierellomycotina</taxon>
        <taxon>Mortierellomycetes</taxon>
        <taxon>Mortierellales</taxon>
        <taxon>Mortierellaceae</taxon>
        <taxon>Linnemannia</taxon>
    </lineage>
</organism>
<keyword evidence="4" id="KW-1185">Reference proteome</keyword>
<sequence length="181" mass="21171">MNGLQDANTRMELTDRNFCTSDDTQYFHKQTGIATSSRQGVTMSNTNTNNKHRKHNKTTSSCQGLWKRIKEKIRPTHNIHWNCLGPVFFFFLQLLKKRHTDLVFLCVFIFTFFFFCFCFAAGKFVALPILFFFSISVICFCSVCRVILLRPLVTLFSFVTNCEAIIFLLFFFLVVHHHLVQ</sequence>
<protein>
    <submittedName>
        <fullName evidence="3">Uncharacterized protein</fullName>
    </submittedName>
</protein>
<evidence type="ECO:0000313" key="4">
    <source>
        <dbReference type="Proteomes" id="UP000078512"/>
    </source>
</evidence>
<keyword evidence="2" id="KW-0812">Transmembrane</keyword>
<evidence type="ECO:0000256" key="1">
    <source>
        <dbReference type="SAM" id="MobiDB-lite"/>
    </source>
</evidence>
<reference evidence="3 4" key="1">
    <citation type="submission" date="2016-05" db="EMBL/GenBank/DDBJ databases">
        <title>Genome sequencing reveals origins of a unique bacterial endosymbiosis in the earliest lineages of terrestrial Fungi.</title>
        <authorList>
            <consortium name="DOE Joint Genome Institute"/>
            <person name="Uehling J."/>
            <person name="Gryganskyi A."/>
            <person name="Hameed K."/>
            <person name="Tschaplinski T."/>
            <person name="Misztal P."/>
            <person name="Wu S."/>
            <person name="Desiro A."/>
            <person name="Vande Pol N."/>
            <person name="Du Z.-Y."/>
            <person name="Zienkiewicz A."/>
            <person name="Zienkiewicz K."/>
            <person name="Morin E."/>
            <person name="Tisserant E."/>
            <person name="Splivallo R."/>
            <person name="Hainaut M."/>
            <person name="Henrissat B."/>
            <person name="Ohm R."/>
            <person name="Kuo A."/>
            <person name="Yan J."/>
            <person name="Lipzen A."/>
            <person name="Nolan M."/>
            <person name="Labutti K."/>
            <person name="Barry K."/>
            <person name="Goldstein A."/>
            <person name="Labbe J."/>
            <person name="Schadt C."/>
            <person name="Tuskan G."/>
            <person name="Grigoriev I."/>
            <person name="Martin F."/>
            <person name="Vilgalys R."/>
            <person name="Bonito G."/>
        </authorList>
    </citation>
    <scope>NUCLEOTIDE SEQUENCE [LARGE SCALE GENOMIC DNA]</scope>
    <source>
        <strain evidence="3 4">AG-77</strain>
    </source>
</reference>
<gene>
    <name evidence="3" type="ORF">K457DRAFT_787550</name>
</gene>
<name>A0A197JKW4_9FUNG</name>
<feature type="transmembrane region" description="Helical" evidence="2">
    <location>
        <begin position="155"/>
        <end position="175"/>
    </location>
</feature>
<keyword evidence="2" id="KW-0472">Membrane</keyword>
<feature type="transmembrane region" description="Helical" evidence="2">
    <location>
        <begin position="102"/>
        <end position="122"/>
    </location>
</feature>
<keyword evidence="2" id="KW-1133">Transmembrane helix</keyword>
<feature type="transmembrane region" description="Helical" evidence="2">
    <location>
        <begin position="79"/>
        <end position="95"/>
    </location>
</feature>
<feature type="transmembrane region" description="Helical" evidence="2">
    <location>
        <begin position="128"/>
        <end position="148"/>
    </location>
</feature>
<accession>A0A197JKW4</accession>
<evidence type="ECO:0000256" key="2">
    <source>
        <dbReference type="SAM" id="Phobius"/>
    </source>
</evidence>
<evidence type="ECO:0000313" key="3">
    <source>
        <dbReference type="EMBL" id="OAQ25141.1"/>
    </source>
</evidence>
<feature type="region of interest" description="Disordered" evidence="1">
    <location>
        <begin position="38"/>
        <end position="58"/>
    </location>
</feature>
<dbReference type="AlphaFoldDB" id="A0A197JKW4"/>